<comment type="caution">
    <text evidence="2">The sequence shown here is derived from an EMBL/GenBank/DDBJ whole genome shotgun (WGS) entry which is preliminary data.</text>
</comment>
<evidence type="ECO:0000259" key="1">
    <source>
        <dbReference type="Pfam" id="PF18050"/>
    </source>
</evidence>
<dbReference type="Gene3D" id="2.40.100.20">
    <property type="match status" value="1"/>
</dbReference>
<reference evidence="2 3" key="1">
    <citation type="submission" date="2024-04" db="EMBL/GenBank/DDBJ databases">
        <title>A novel species isolated from cricket.</title>
        <authorList>
            <person name="Wang H.-C."/>
        </authorList>
    </citation>
    <scope>NUCLEOTIDE SEQUENCE [LARGE SCALE GENOMIC DNA]</scope>
    <source>
        <strain evidence="2 3">WL0021</strain>
    </source>
</reference>
<accession>A0ABV0BK25</accession>
<organism evidence="2 3">
    <name type="scientific">Hohaiivirga grylli</name>
    <dbReference type="NCBI Taxonomy" id="3133970"/>
    <lineage>
        <taxon>Bacteria</taxon>
        <taxon>Pseudomonadati</taxon>
        <taxon>Pseudomonadota</taxon>
        <taxon>Alphaproteobacteria</taxon>
        <taxon>Hyphomicrobiales</taxon>
        <taxon>Methylobacteriaceae</taxon>
        <taxon>Hohaiivirga</taxon>
    </lineage>
</organism>
<dbReference type="InterPro" id="IPR041183">
    <property type="entry name" value="Cyclophilin-like"/>
</dbReference>
<evidence type="ECO:0000313" key="2">
    <source>
        <dbReference type="EMBL" id="MEN3930641.1"/>
    </source>
</evidence>
<proteinExistence type="predicted"/>
<dbReference type="InterPro" id="IPR029000">
    <property type="entry name" value="Cyclophilin-like_dom_sf"/>
</dbReference>
<name>A0ABV0BK25_9HYPH</name>
<dbReference type="EMBL" id="JBBYXI010000002">
    <property type="protein sequence ID" value="MEN3930641.1"/>
    <property type="molecule type" value="Genomic_DNA"/>
</dbReference>
<dbReference type="Pfam" id="PF18050">
    <property type="entry name" value="Cyclophil_like2"/>
    <property type="match status" value="1"/>
</dbReference>
<evidence type="ECO:0000313" key="3">
    <source>
        <dbReference type="Proteomes" id="UP001418637"/>
    </source>
</evidence>
<feature type="domain" description="Cyclophilin-like" evidence="1">
    <location>
        <begin position="48"/>
        <end position="146"/>
    </location>
</feature>
<keyword evidence="3" id="KW-1185">Reference proteome</keyword>
<gene>
    <name evidence="2" type="ORF">WJT86_06125</name>
</gene>
<dbReference type="SUPFAM" id="SSF50891">
    <property type="entry name" value="Cyclophilin-like"/>
    <property type="match status" value="1"/>
</dbReference>
<dbReference type="Proteomes" id="UP001418637">
    <property type="component" value="Unassembled WGS sequence"/>
</dbReference>
<protein>
    <submittedName>
        <fullName evidence="2">Cyclophilin-like fold protein</fullName>
    </submittedName>
</protein>
<dbReference type="RefSeq" id="WP_346336641.1">
    <property type="nucleotide sequence ID" value="NZ_JBBYXI010000002.1"/>
</dbReference>
<sequence>MKKSFNLGALAISVCIEIVAMGTLSRDVSATSGEASRTKQGEYVRVRMIIGKNELVAALEDNASTRDFISLLPLELKLEDYASKEKIAYLPRKITTAGAPSGMTPVAGDITYFAPWGNLAMFYHGDGYANGLVKLGRIEGDIQILQRAPTGIIRLEKLGQ</sequence>